<gene>
    <name evidence="14" type="primary">ATP8</name>
</gene>
<dbReference type="GO" id="GO:0015986">
    <property type="term" value="P:proton motive force-driven ATP synthesis"/>
    <property type="evidence" value="ECO:0007669"/>
    <property type="project" value="InterPro"/>
</dbReference>
<keyword evidence="8 13" id="KW-1133">Transmembrane helix</keyword>
<protein>
    <recommendedName>
        <fullName evidence="12">ATP synthase complex subunit 8</fullName>
    </recommendedName>
</protein>
<keyword evidence="9 12" id="KW-0406">Ion transport</keyword>
<evidence type="ECO:0000256" key="8">
    <source>
        <dbReference type="ARBA" id="ARBA00022989"/>
    </source>
</evidence>
<evidence type="ECO:0000256" key="12">
    <source>
        <dbReference type="RuleBase" id="RU003661"/>
    </source>
</evidence>
<dbReference type="GO" id="GO:0015078">
    <property type="term" value="F:proton transmembrane transporter activity"/>
    <property type="evidence" value="ECO:0007669"/>
    <property type="project" value="InterPro"/>
</dbReference>
<evidence type="ECO:0000256" key="3">
    <source>
        <dbReference type="ARBA" id="ARBA00011291"/>
    </source>
</evidence>
<keyword evidence="7 12" id="KW-0375">Hydrogen ion transport</keyword>
<evidence type="ECO:0000256" key="9">
    <source>
        <dbReference type="ARBA" id="ARBA00023065"/>
    </source>
</evidence>
<reference evidence="14" key="1">
    <citation type="submission" date="2020-04" db="EMBL/GenBank/DDBJ databases">
        <title>Mitochondrial genome of Neurothemis fulvia.</title>
        <authorList>
            <person name="Du Y."/>
            <person name="Song X."/>
        </authorList>
    </citation>
    <scope>NUCLEOTIDE SEQUENCE</scope>
</reference>
<evidence type="ECO:0000256" key="6">
    <source>
        <dbReference type="ARBA" id="ARBA00022692"/>
    </source>
</evidence>
<keyword evidence="11 13" id="KW-0472">Membrane</keyword>
<organism evidence="14">
    <name type="scientific">Neurothemis fulvia</name>
    <dbReference type="NCBI Taxonomy" id="342749"/>
    <lineage>
        <taxon>Eukaryota</taxon>
        <taxon>Metazoa</taxon>
        <taxon>Ecdysozoa</taxon>
        <taxon>Arthropoda</taxon>
        <taxon>Hexapoda</taxon>
        <taxon>Insecta</taxon>
        <taxon>Pterygota</taxon>
        <taxon>Palaeoptera</taxon>
        <taxon>Odonata</taxon>
        <taxon>Epiprocta</taxon>
        <taxon>Anisoptera</taxon>
        <taxon>Libelluloidea</taxon>
        <taxon>Libellulidae</taxon>
        <taxon>Neurothemis</taxon>
    </lineage>
</organism>
<geneLocation type="mitochondrion" evidence="14"/>
<dbReference type="CTD" id="4509"/>
<accession>A0A7M1I7M9</accession>
<keyword evidence="4 12" id="KW-0813">Transport</keyword>
<evidence type="ECO:0000313" key="14">
    <source>
        <dbReference type="EMBL" id="QOQ35072.1"/>
    </source>
</evidence>
<name>A0A7M1I7M9_9ODON</name>
<comment type="subcellular location">
    <subcellularLocation>
        <location evidence="1 12">Mitochondrion membrane</location>
        <topology evidence="1 12">Single-pass membrane protein</topology>
    </subcellularLocation>
</comment>
<proteinExistence type="inferred from homology"/>
<evidence type="ECO:0000256" key="11">
    <source>
        <dbReference type="ARBA" id="ARBA00023136"/>
    </source>
</evidence>
<evidence type="ECO:0000256" key="7">
    <source>
        <dbReference type="ARBA" id="ARBA00022781"/>
    </source>
</evidence>
<keyword evidence="6 12" id="KW-0812">Transmembrane</keyword>
<dbReference type="EMBL" id="MT371046">
    <property type="protein sequence ID" value="QOQ35072.1"/>
    <property type="molecule type" value="Genomic_DNA"/>
</dbReference>
<dbReference type="Pfam" id="PF00895">
    <property type="entry name" value="ATP-synt_8"/>
    <property type="match status" value="1"/>
</dbReference>
<evidence type="ECO:0000256" key="2">
    <source>
        <dbReference type="ARBA" id="ARBA00008892"/>
    </source>
</evidence>
<evidence type="ECO:0000256" key="10">
    <source>
        <dbReference type="ARBA" id="ARBA00023128"/>
    </source>
</evidence>
<dbReference type="InterPro" id="IPR001421">
    <property type="entry name" value="ATP8_metazoa"/>
</dbReference>
<sequence length="53" mass="6489">MPQMAPMMWILLFIFFSLMLMMMATLNYYTYTPKMATIKGMKKINMKKNNWLW</sequence>
<dbReference type="GO" id="GO:0045259">
    <property type="term" value="C:proton-transporting ATP synthase complex"/>
    <property type="evidence" value="ECO:0007669"/>
    <property type="project" value="UniProtKB-KW"/>
</dbReference>
<evidence type="ECO:0000256" key="1">
    <source>
        <dbReference type="ARBA" id="ARBA00004304"/>
    </source>
</evidence>
<comment type="similarity">
    <text evidence="2 12">Belongs to the ATPase protein 8 family.</text>
</comment>
<feature type="transmembrane region" description="Helical" evidence="13">
    <location>
        <begin position="6"/>
        <end position="29"/>
    </location>
</feature>
<evidence type="ECO:0000256" key="4">
    <source>
        <dbReference type="ARBA" id="ARBA00022448"/>
    </source>
</evidence>
<comment type="subunit">
    <text evidence="3">F-type ATPases have 2 components, CF(1) - the catalytic core - and CF(0) - the membrane proton channel.</text>
</comment>
<dbReference type="GO" id="GO:0031966">
    <property type="term" value="C:mitochondrial membrane"/>
    <property type="evidence" value="ECO:0007669"/>
    <property type="project" value="UniProtKB-SubCell"/>
</dbReference>
<evidence type="ECO:0000256" key="5">
    <source>
        <dbReference type="ARBA" id="ARBA00022547"/>
    </source>
</evidence>
<keyword evidence="10 12" id="KW-0496">Mitochondrion</keyword>
<dbReference type="RefSeq" id="YP_010024764.1">
    <property type="nucleotide sequence ID" value="NC_053718.1"/>
</dbReference>
<dbReference type="AlphaFoldDB" id="A0A7M1I7M9"/>
<keyword evidence="5 12" id="KW-0138">CF(0)</keyword>
<dbReference type="GeneID" id="63364885"/>
<evidence type="ECO:0000256" key="13">
    <source>
        <dbReference type="SAM" id="Phobius"/>
    </source>
</evidence>